<dbReference type="AlphaFoldDB" id="G7ML41"/>
<organism evidence="1">
    <name type="scientific">Macaca mulatta</name>
    <name type="common">Rhesus macaque</name>
    <dbReference type="NCBI Taxonomy" id="9544"/>
    <lineage>
        <taxon>Eukaryota</taxon>
        <taxon>Metazoa</taxon>
        <taxon>Chordata</taxon>
        <taxon>Craniata</taxon>
        <taxon>Vertebrata</taxon>
        <taxon>Euteleostomi</taxon>
        <taxon>Mammalia</taxon>
        <taxon>Eutheria</taxon>
        <taxon>Euarchontoglires</taxon>
        <taxon>Primates</taxon>
        <taxon>Haplorrhini</taxon>
        <taxon>Catarrhini</taxon>
        <taxon>Cercopithecidae</taxon>
        <taxon>Cercopithecinae</taxon>
        <taxon>Macaca</taxon>
    </lineage>
</organism>
<name>G7ML41_MACMU</name>
<feature type="non-terminal residue" evidence="1">
    <location>
        <position position="1"/>
    </location>
</feature>
<dbReference type="HOGENOM" id="CLU_3260358_0_0_1"/>
<protein>
    <submittedName>
        <fullName evidence="1">Uncharacterized protein</fullName>
    </submittedName>
</protein>
<evidence type="ECO:0000313" key="1">
    <source>
        <dbReference type="EMBL" id="EHH16311.1"/>
    </source>
</evidence>
<dbReference type="Proteomes" id="UP000013456">
    <property type="component" value="Chromosome 2"/>
</dbReference>
<sequence>LKMFVDTNPDGDKIIYTKNIRFVLAAVKGTILQLNLKEHNPV</sequence>
<accession>G7ML41</accession>
<gene>
    <name evidence="1" type="ORF">EGK_11577</name>
</gene>
<proteinExistence type="predicted"/>
<feature type="non-terminal residue" evidence="1">
    <location>
        <position position="42"/>
    </location>
</feature>
<dbReference type="EMBL" id="CM001254">
    <property type="protein sequence ID" value="EHH16311.1"/>
    <property type="molecule type" value="Genomic_DNA"/>
</dbReference>
<reference evidence="1" key="1">
    <citation type="journal article" date="2011" name="Nat. Biotechnol.">
        <title>Genome sequencing and comparison of two nonhuman primate animal models, the cynomolgus and Chinese rhesus macaques.</title>
        <authorList>
            <person name="Yan G."/>
            <person name="Zhang G."/>
            <person name="Fang X."/>
            <person name="Zhang Y."/>
            <person name="Li C."/>
            <person name="Ling F."/>
            <person name="Cooper D.N."/>
            <person name="Li Q."/>
            <person name="Li Y."/>
            <person name="van Gool A.J."/>
            <person name="Du H."/>
            <person name="Chen J."/>
            <person name="Chen R."/>
            <person name="Zhang P."/>
            <person name="Huang Z."/>
            <person name="Thompson J.R."/>
            <person name="Meng Y."/>
            <person name="Bai Y."/>
            <person name="Wang J."/>
            <person name="Zhuo M."/>
            <person name="Wang T."/>
            <person name="Huang Y."/>
            <person name="Wei L."/>
            <person name="Li J."/>
            <person name="Wang Z."/>
            <person name="Hu H."/>
            <person name="Yang P."/>
            <person name="Le L."/>
            <person name="Stenson P.D."/>
            <person name="Li B."/>
            <person name="Liu X."/>
            <person name="Ball E.V."/>
            <person name="An N."/>
            <person name="Huang Q."/>
            <person name="Zhang Y."/>
            <person name="Fan W."/>
            <person name="Zhang X."/>
            <person name="Li Y."/>
            <person name="Wang W."/>
            <person name="Katze M.G."/>
            <person name="Su B."/>
            <person name="Nielsen R."/>
            <person name="Yang H."/>
            <person name="Wang J."/>
            <person name="Wang X."/>
            <person name="Wang J."/>
        </authorList>
    </citation>
    <scope>NUCLEOTIDE SEQUENCE [LARGE SCALE GENOMIC DNA]</scope>
    <source>
        <strain evidence="1">CR-5</strain>
    </source>
</reference>